<evidence type="ECO:0000313" key="2">
    <source>
        <dbReference type="Proteomes" id="UP000190961"/>
    </source>
</evidence>
<reference evidence="1 2" key="1">
    <citation type="submission" date="2017-02" db="EMBL/GenBank/DDBJ databases">
        <authorList>
            <person name="Peterson S.W."/>
        </authorList>
    </citation>
    <scope>NUCLEOTIDE SEQUENCE [LARGE SCALE GENOMIC DNA]</scope>
    <source>
        <strain evidence="1 2">DSM 25262</strain>
    </source>
</reference>
<proteinExistence type="predicted"/>
<sequence length="88" mass="10205">MDDNVNHKDEQENKVKNVTLIETIRSILLGELKSIIYNHNGSAYIKFLNLAIGIEYLGACLDHHPFDKDKESENRFNEALKNYLTRNI</sequence>
<protein>
    <submittedName>
        <fullName evidence="1">Uncharacterized protein</fullName>
    </submittedName>
</protein>
<dbReference type="STRING" id="688867.SAMN05660236_3619"/>
<dbReference type="AlphaFoldDB" id="A0A1T5LNU0"/>
<name>A0A1T5LNU0_9BACT</name>
<gene>
    <name evidence="1" type="ORF">SAMN05660236_3619</name>
</gene>
<dbReference type="Proteomes" id="UP000190961">
    <property type="component" value="Unassembled WGS sequence"/>
</dbReference>
<keyword evidence="2" id="KW-1185">Reference proteome</keyword>
<dbReference type="EMBL" id="FUZU01000002">
    <property type="protein sequence ID" value="SKC77653.1"/>
    <property type="molecule type" value="Genomic_DNA"/>
</dbReference>
<evidence type="ECO:0000313" key="1">
    <source>
        <dbReference type="EMBL" id="SKC77653.1"/>
    </source>
</evidence>
<accession>A0A1T5LNU0</accession>
<organism evidence="1 2">
    <name type="scientific">Ohtaekwangia koreensis</name>
    <dbReference type="NCBI Taxonomy" id="688867"/>
    <lineage>
        <taxon>Bacteria</taxon>
        <taxon>Pseudomonadati</taxon>
        <taxon>Bacteroidota</taxon>
        <taxon>Cytophagia</taxon>
        <taxon>Cytophagales</taxon>
        <taxon>Fulvivirgaceae</taxon>
        <taxon>Ohtaekwangia</taxon>
    </lineage>
</organism>